<feature type="transmembrane region" description="Helical" evidence="1">
    <location>
        <begin position="6"/>
        <end position="28"/>
    </location>
</feature>
<dbReference type="STRING" id="937218.SAMN06297251_108135"/>
<evidence type="ECO:0000259" key="2">
    <source>
        <dbReference type="Pfam" id="PF07885"/>
    </source>
</evidence>
<sequence length="143" mass="15515">MTLVAFATGLFLVLILGVIHHVGVLMIVRVAPNFRASGHAPIIVAFACLLILHSFEIVLFALVLSALLEIEGFGDFGGTYSGTWEGLIYFSGMSFVTLGFSDMKAFGPIRLVAMFLSLGGFMVLTWSATLLYSICSKIWQQDS</sequence>
<gene>
    <name evidence="3" type="ORF">SAMN06297251_108135</name>
</gene>
<reference evidence="3 4" key="1">
    <citation type="submission" date="2017-04" db="EMBL/GenBank/DDBJ databases">
        <authorList>
            <person name="Afonso C.L."/>
            <person name="Miller P.J."/>
            <person name="Scott M.A."/>
            <person name="Spackman E."/>
            <person name="Goraichik I."/>
            <person name="Dimitrov K.M."/>
            <person name="Suarez D.L."/>
            <person name="Swayne D.E."/>
        </authorList>
    </citation>
    <scope>NUCLEOTIDE SEQUENCE [LARGE SCALE GENOMIC DNA]</scope>
    <source>
        <strain evidence="3 4">CGMCC 1.10972</strain>
    </source>
</reference>
<evidence type="ECO:0000256" key="1">
    <source>
        <dbReference type="SAM" id="Phobius"/>
    </source>
</evidence>
<keyword evidence="4" id="KW-1185">Reference proteome</keyword>
<protein>
    <submittedName>
        <fullName evidence="3">Ion channel</fullName>
    </submittedName>
</protein>
<dbReference type="SUPFAM" id="SSF81324">
    <property type="entry name" value="Voltage-gated potassium channels"/>
    <property type="match status" value="1"/>
</dbReference>
<accession>A0A1W2C4Q2</accession>
<name>A0A1W2C4Q2_9HYPH</name>
<evidence type="ECO:0000313" key="4">
    <source>
        <dbReference type="Proteomes" id="UP000192656"/>
    </source>
</evidence>
<organism evidence="3 4">
    <name type="scientific">Fulvimarina manganoxydans</name>
    <dbReference type="NCBI Taxonomy" id="937218"/>
    <lineage>
        <taxon>Bacteria</taxon>
        <taxon>Pseudomonadati</taxon>
        <taxon>Pseudomonadota</taxon>
        <taxon>Alphaproteobacteria</taxon>
        <taxon>Hyphomicrobiales</taxon>
        <taxon>Aurantimonadaceae</taxon>
        <taxon>Fulvimarina</taxon>
    </lineage>
</organism>
<feature type="transmembrane region" description="Helical" evidence="1">
    <location>
        <begin position="40"/>
        <end position="68"/>
    </location>
</feature>
<keyword evidence="1" id="KW-0472">Membrane</keyword>
<dbReference type="OrthoDB" id="2974133at2"/>
<keyword evidence="1" id="KW-0812">Transmembrane</keyword>
<evidence type="ECO:0000313" key="3">
    <source>
        <dbReference type="EMBL" id="SMC79698.1"/>
    </source>
</evidence>
<dbReference type="Proteomes" id="UP000192656">
    <property type="component" value="Unassembled WGS sequence"/>
</dbReference>
<keyword evidence="1" id="KW-1133">Transmembrane helix</keyword>
<feature type="transmembrane region" description="Helical" evidence="1">
    <location>
        <begin position="80"/>
        <end position="100"/>
    </location>
</feature>
<dbReference type="InterPro" id="IPR013099">
    <property type="entry name" value="K_chnl_dom"/>
</dbReference>
<dbReference type="Pfam" id="PF07885">
    <property type="entry name" value="Ion_trans_2"/>
    <property type="match status" value="1"/>
</dbReference>
<feature type="transmembrane region" description="Helical" evidence="1">
    <location>
        <begin position="112"/>
        <end position="134"/>
    </location>
</feature>
<dbReference type="RefSeq" id="WP_084410109.1">
    <property type="nucleotide sequence ID" value="NZ_FWXR01000008.1"/>
</dbReference>
<feature type="domain" description="Potassium channel" evidence="2">
    <location>
        <begin position="60"/>
        <end position="133"/>
    </location>
</feature>
<proteinExistence type="predicted"/>
<dbReference type="AlphaFoldDB" id="A0A1W2C4Q2"/>
<dbReference type="EMBL" id="FWXR01000008">
    <property type="protein sequence ID" value="SMC79698.1"/>
    <property type="molecule type" value="Genomic_DNA"/>
</dbReference>